<gene>
    <name evidence="1" type="ORF">S01H1_46153</name>
</gene>
<organism evidence="1">
    <name type="scientific">marine sediment metagenome</name>
    <dbReference type="NCBI Taxonomy" id="412755"/>
    <lineage>
        <taxon>unclassified sequences</taxon>
        <taxon>metagenomes</taxon>
        <taxon>ecological metagenomes</taxon>
    </lineage>
</organism>
<evidence type="ECO:0000313" key="1">
    <source>
        <dbReference type="EMBL" id="GAG05616.1"/>
    </source>
</evidence>
<protein>
    <submittedName>
        <fullName evidence="1">Uncharacterized protein</fullName>
    </submittedName>
</protein>
<reference evidence="1" key="1">
    <citation type="journal article" date="2014" name="Front. Microbiol.">
        <title>High frequency of phylogenetically diverse reductive dehalogenase-homologous genes in deep subseafloor sedimentary metagenomes.</title>
        <authorList>
            <person name="Kawai M."/>
            <person name="Futagami T."/>
            <person name="Toyoda A."/>
            <person name="Takaki Y."/>
            <person name="Nishi S."/>
            <person name="Hori S."/>
            <person name="Arai W."/>
            <person name="Tsubouchi T."/>
            <person name="Morono Y."/>
            <person name="Uchiyama I."/>
            <person name="Ito T."/>
            <person name="Fujiyama A."/>
            <person name="Inagaki F."/>
            <person name="Takami H."/>
        </authorList>
    </citation>
    <scope>NUCLEOTIDE SEQUENCE</scope>
    <source>
        <strain evidence="1">Expedition CK06-06</strain>
    </source>
</reference>
<comment type="caution">
    <text evidence="1">The sequence shown here is derived from an EMBL/GenBank/DDBJ whole genome shotgun (WGS) entry which is preliminary data.</text>
</comment>
<feature type="non-terminal residue" evidence="1">
    <location>
        <position position="1"/>
    </location>
</feature>
<accession>X0VYR4</accession>
<dbReference type="AlphaFoldDB" id="X0VYR4"/>
<sequence>GKCMHLANNLLNQYKEKMTAFIEADGNKAHMRLEALDDEGLEKEGEKPGV</sequence>
<dbReference type="EMBL" id="BARS01029532">
    <property type="protein sequence ID" value="GAG05616.1"/>
    <property type="molecule type" value="Genomic_DNA"/>
</dbReference>
<proteinExistence type="predicted"/>
<name>X0VYR4_9ZZZZ</name>